<keyword evidence="1" id="KW-1185">Reference proteome</keyword>
<name>A0A915MGR6_MELJA</name>
<dbReference type="AlphaFoldDB" id="A0A915MGR6"/>
<organism evidence="1 2">
    <name type="scientific">Meloidogyne javanica</name>
    <name type="common">Root-knot nematode worm</name>
    <dbReference type="NCBI Taxonomy" id="6303"/>
    <lineage>
        <taxon>Eukaryota</taxon>
        <taxon>Metazoa</taxon>
        <taxon>Ecdysozoa</taxon>
        <taxon>Nematoda</taxon>
        <taxon>Chromadorea</taxon>
        <taxon>Rhabditida</taxon>
        <taxon>Tylenchina</taxon>
        <taxon>Tylenchomorpha</taxon>
        <taxon>Tylenchoidea</taxon>
        <taxon>Meloidogynidae</taxon>
        <taxon>Meloidogyninae</taxon>
        <taxon>Meloidogyne</taxon>
        <taxon>Meloidogyne incognita group</taxon>
    </lineage>
</organism>
<evidence type="ECO:0000313" key="1">
    <source>
        <dbReference type="Proteomes" id="UP000887561"/>
    </source>
</evidence>
<sequence length="113" mass="13229">MSLLPMFYAKIDFEVNKLSDEIIANAFRFPDLRYSITIATYKTKVDDIEDGQMNVYNKGYYDRYPDAEFVGSIYPLINEGSYEFYLDEDGITSERMKFVKANNKIVNFKKESP</sequence>
<accession>A0A915MGR6</accession>
<evidence type="ECO:0000313" key="2">
    <source>
        <dbReference type="WBParaSite" id="scaffold35964_cov185.g22920"/>
    </source>
</evidence>
<dbReference type="WBParaSite" id="scaffold35964_cov185.g22920">
    <property type="protein sequence ID" value="scaffold35964_cov185.g22920"/>
    <property type="gene ID" value="scaffold35964_cov185.g22920"/>
</dbReference>
<reference evidence="2" key="1">
    <citation type="submission" date="2022-11" db="UniProtKB">
        <authorList>
            <consortium name="WormBaseParasite"/>
        </authorList>
    </citation>
    <scope>IDENTIFICATION</scope>
</reference>
<protein>
    <submittedName>
        <fullName evidence="2">Uncharacterized protein</fullName>
    </submittedName>
</protein>
<dbReference type="Proteomes" id="UP000887561">
    <property type="component" value="Unplaced"/>
</dbReference>
<proteinExistence type="predicted"/>